<evidence type="ECO:0000256" key="1">
    <source>
        <dbReference type="ARBA" id="ARBA00004141"/>
    </source>
</evidence>
<evidence type="ECO:0000256" key="3">
    <source>
        <dbReference type="ARBA" id="ARBA00022741"/>
    </source>
</evidence>
<name>A0A8H7ESR7_9FUNG</name>
<dbReference type="InterPro" id="IPR044125">
    <property type="entry name" value="Adenylation_DNA_ligase_IV"/>
</dbReference>
<dbReference type="SUPFAM" id="SSF52113">
    <property type="entry name" value="BRCT domain"/>
    <property type="match status" value="1"/>
</dbReference>
<dbReference type="CDD" id="cd07903">
    <property type="entry name" value="Adenylation_DNA_ligase_IV"/>
    <property type="match status" value="1"/>
</dbReference>
<reference evidence="12" key="1">
    <citation type="submission" date="2020-01" db="EMBL/GenBank/DDBJ databases">
        <title>Genome Sequencing of Three Apophysomyces-Like Fungal Strains Confirms a Novel Fungal Genus in the Mucoromycota with divergent Burkholderia-like Endosymbiotic Bacteria.</title>
        <authorList>
            <person name="Stajich J.E."/>
            <person name="Macias A.M."/>
            <person name="Carter-House D."/>
            <person name="Lovett B."/>
            <person name="Kasson L.R."/>
            <person name="Berry K."/>
            <person name="Grigoriev I."/>
            <person name="Chang Y."/>
            <person name="Spatafora J."/>
            <person name="Kasson M.T."/>
        </authorList>
    </citation>
    <scope>NUCLEOTIDE SEQUENCE</scope>
    <source>
        <strain evidence="12">NRRL A-21654</strain>
    </source>
</reference>
<sequence length="2864" mass="320440">MIRIILKDLKIGMSENSVFDVYHPQARELFSVCSSLEKVCKDLRDPHTNIGKSAIQLFEPFKPQLGHKEVPKDVRKVLFEGRFYIEEKIDGERIQMHFEKSSRKFKWFSSLILDGEMIAYDPKLDVFLPFGSLKSAAKDDTVDPHKAHPCFIVFDMVYCNGFQMAKYTLADRLKVLSSVVKEKDGYLALLSREEKSTFQDIVHALDQAIALRKEGLVIKNPGSTYEPGARNPAWIKLKPEYIESLHENCDLIVVGAKYGTGKRGNRLAQFLCAIRDDRIPESEEPRFLTFSMLGTGYTVDELDEIGKMLENFEPYNPKNQPSWLVHPERSDEVPDVIVHYAESVVVEVKATEIVWGNMFGSGSTLRFPRFMRFRKDKSWSDIMTYTEMVAAKRSGYMGGKVRVPASQDDFIGNKHKRAKTTALQSKRSYTLLASQRGVDTRDIEKKSKLFEDMTFYVIVGGNGHSKSSLETKIQENGGNFVQSETGAQYIIAGSKNIRVNSIIKLKTKDIIQPQWVVDCDEKQDLVPLCPRYMLFTTERTDRLFRIKMDQWGDSYAHDTTEQNLREVLSHIEVKLDEEKARQLCEEVQERYFPELIPGMIFLQVKAYLDFPASDGDQTDELSRLKSRDKLWLASMQLQFYGGLVVDRIEPGITHIIMDENRLGQLSALTESFKGVGAFRWRLVLRVVQGISLSCQARSPYRSISRKFSRPANVACTAFLSVLNEPSVMDSGRMGALPHDVLEKLRVLDLELAEGDITEKGYEKKKGLLLKPYAIMASVNSTDDVSDAHTVAEEISDEAPCIHANDPESNVDDPGPEPSAADVVDFLDFLPSPSHSPVQSHREIQPSNSRPALQVDTISVHAPNQPAYDPRLPTQTRGQTLNGVYPYVPRHDTVSQPQSPNTTSGSQHSMYPAHQSQDTGSPHPFTHKPGEYPSRVPYYHENVASPSASLYGIGFQQQHSKDWTMHTRSQSSRTNTFGASNELTNLKRYPSSVPNLGMSPSMEWETASTGTAWRASHRRERSNVSMGATTVMTMSVGTGSPISRHRSFTQKSQSSLQRTRSKYGNSYMATHFKAIEPAPQPKLMVNEPSEQTFLADLAGRQELPLAARKIPFNLLDGNNTDLSHFTDLAQVLRYRAMRHSNKDNAAFTLLDGNGKETGHLSWDKLNARAEKVASLLRKQPGLHFGDRIVLIYRKSEVLEFIVALFGCFFAGMVAVPINAAEDLGELLFILDLTTTHIILTTEYNLKAFTKDMQVRSIELPPNVKWWTTNNVGPWYPRSASESYPDIHLPDLAYIEYAKAINGELKGVTVTHRTILDQCRVYKASVTETDVTLTEQEEVIVTPKQEFPEPDCVVSYLEPRQQMGLFLSVLCSVFAGNHTIFTSSSITDTPAAWIYVLSKYKASIALADYTSLRYIAKFVMSNKKLVQNFNRKVLPDLSALRLLMIETTVVNPELNEYIAENLLRQFGNVDNPLKVVCPVLSLPEHGGSILSFRDFLGPVHLVEHQEAIEHPSPTQRRIVATGGSHDIWECVLDAQAVKRNKVVVVAAGNEVQRTLAENDKGLLRVGSFGFVIPEATVAIVDPETTIICPPETIGEIWVDASFLSDGFWALPKHTESIFHARPVIVPVETLYPELYQQKFLRTGLVGTLIGGRLVVFGAYEDRVRQQCLGEKVGVEETFFASDIIESIRKHLHLEHCVIFDVAVNSQHLPVVVTETTMQPSAIPPLTEDIMQLLVDRHGLRPYAVLAVKPDSLPRHLKHGRNQVHALMVKRAFLSGQLNVQHVRMDVDRTVFNLANGNASLDGASLSSIAYERAIRLGIIPLYVQKQHTGMENVTRVIDERTEHDLSTFATILDIFMWRTQLYPDEPAFMTASEGGIKQYTWQKMSVKIAGVAHYLVKKGFKRGSKALVLMPFGHEWIRSIYACLSLGVVPVIVEPPDLHKRVKEDIALVLTTARELNVSHILVNAQSEEIMKHKLVSSVLKELLGRGATYKMPDYTNVSKTPRYHKMLGVDRELTIGKDLLNAATPALISVHCSPSGNTLYAALDHKTILNQCGAQKTTCQLKSQRSIVATGLGSYHGLGLLYSAFCGVYVGCTTVLLASEDYHMNPALFFELLHRFKAKDVVVSHPLIQFALNRLSANETRRILLPTLQNLMLTTEERTKPALHHHLTRYFARHQLEAEAINTVYSHAGNPMVTTRSYMLMAPISLELDFEWLRQGIVRPLSPDGETRGVLLHDSGIVPSNTMVAIVDPKTHTLCPAYTIGEIWVSSNCNVKTFIGLSEPEHAAQFQATIAGTDPQITYQRTGDLGFLWNVRRRVNDHMMELPMEEEGQCLFVLGSMSEVIERNGYNHFMKDIEVSVERCQVSISPGASLVLHAGDKIIVIAAMKAPQLARAAVPLIVNAVLENHSFLVDTVVIIHPDHMPRTRYGEKQRRKALEAYLQNTLKEHKDKGQFMRTPEEEENEQTVQSIRTVYDEDTRSAASTKESIERIDLRIMQEYYFRTLFENVPNAAFQLSLVGVLLEVFVNLMGPVGQILQSIAGTKPVLFLGTILATLGLEMAGFSSQIWHLYLTQGICFGAGASLMYVTAIGVCPQWFDKRRGLALGLAASGSGIGGLVLPFVLSPLNNSLGAPWTYRILGFICLGCDLLACAFIKEKYPRKTGRKKLSDIIKLDVLKDSNYVLWCLGSVISLMGYFVPYFFVPTYATQHLGLDSTQGSTLIAVMSAANFIGRITVGFLADRIGRLNADIIYTFLCGLSSMLIWTFATNYGILMAYAVVFGLFCGSYFALLSPITATILEMERFPTGLSLLLMFNVISVFGPSIASGIQSSLATEPFFVYKMFAGVTYLIGGAILLVLKIRMTKNLFGRI</sequence>
<feature type="transmembrane region" description="Helical" evidence="7">
    <location>
        <begin position="2541"/>
        <end position="2559"/>
    </location>
</feature>
<dbReference type="GO" id="GO:0071897">
    <property type="term" value="P:DNA biosynthetic process"/>
    <property type="evidence" value="ECO:0007669"/>
    <property type="project" value="InterPro"/>
</dbReference>
<evidence type="ECO:0000256" key="5">
    <source>
        <dbReference type="RuleBase" id="RU004196"/>
    </source>
</evidence>
<dbReference type="Pfam" id="PF07690">
    <property type="entry name" value="MFS_1"/>
    <property type="match status" value="1"/>
</dbReference>
<dbReference type="InterPro" id="IPR036599">
    <property type="entry name" value="DNA_ligase_N_sf"/>
</dbReference>
<dbReference type="PANTHER" id="PTHR22754">
    <property type="entry name" value="DISCO-INTERACTING PROTEIN 2 DIP2 -RELATED"/>
    <property type="match status" value="1"/>
</dbReference>
<dbReference type="GO" id="GO:0006310">
    <property type="term" value="P:DNA recombination"/>
    <property type="evidence" value="ECO:0007669"/>
    <property type="project" value="InterPro"/>
</dbReference>
<dbReference type="Gene3D" id="1.20.1250.20">
    <property type="entry name" value="MFS general substrate transporter like domains"/>
    <property type="match status" value="2"/>
</dbReference>
<dbReference type="Gene3D" id="1.10.3260.10">
    <property type="entry name" value="DNA ligase, ATP-dependent, N-terminal domain"/>
    <property type="match status" value="1"/>
</dbReference>
<accession>A0A8H7ESR7</accession>
<keyword evidence="13" id="KW-1185">Reference proteome</keyword>
<dbReference type="Pfam" id="PF06464">
    <property type="entry name" value="DMAP_binding"/>
    <property type="match status" value="1"/>
</dbReference>
<evidence type="ECO:0000256" key="2">
    <source>
        <dbReference type="ARBA" id="ARBA00022598"/>
    </source>
</evidence>
<dbReference type="Pfam" id="PF01068">
    <property type="entry name" value="DNA_ligase_A_M"/>
    <property type="match status" value="1"/>
</dbReference>
<keyword evidence="7" id="KW-0812">Transmembrane</keyword>
<evidence type="ECO:0000313" key="12">
    <source>
        <dbReference type="EMBL" id="KAF7730847.1"/>
    </source>
</evidence>
<feature type="transmembrane region" description="Helical" evidence="7">
    <location>
        <begin position="2767"/>
        <end position="2786"/>
    </location>
</feature>
<feature type="domain" description="Major facilitator superfamily (MFS) profile" evidence="10">
    <location>
        <begin position="2474"/>
        <end position="2857"/>
    </location>
</feature>
<feature type="transmembrane region" description="Helical" evidence="7">
    <location>
        <begin position="2798"/>
        <end position="2819"/>
    </location>
</feature>
<dbReference type="GO" id="GO:0003677">
    <property type="term" value="F:DNA binding"/>
    <property type="evidence" value="ECO:0007669"/>
    <property type="project" value="InterPro"/>
</dbReference>
<evidence type="ECO:0000259" key="10">
    <source>
        <dbReference type="PROSITE" id="PS50850"/>
    </source>
</evidence>
<evidence type="ECO:0000259" key="11">
    <source>
        <dbReference type="PROSITE" id="PS51912"/>
    </source>
</evidence>
<feature type="transmembrane region" description="Helical" evidence="7">
    <location>
        <begin position="2740"/>
        <end position="2761"/>
    </location>
</feature>
<dbReference type="Proteomes" id="UP000605846">
    <property type="component" value="Unassembled WGS sequence"/>
</dbReference>
<feature type="compositionally biased region" description="Polar residues" evidence="6">
    <location>
        <begin position="1048"/>
        <end position="1057"/>
    </location>
</feature>
<dbReference type="InterPro" id="IPR042099">
    <property type="entry name" value="ANL_N_sf"/>
</dbReference>
<dbReference type="PANTHER" id="PTHR22754:SF32">
    <property type="entry name" value="DISCO-INTERACTING PROTEIN 2"/>
    <property type="match status" value="1"/>
</dbReference>
<dbReference type="SUPFAM" id="SSF56801">
    <property type="entry name" value="Acetyl-CoA synthetase-like"/>
    <property type="match status" value="2"/>
</dbReference>
<evidence type="ECO:0000259" key="9">
    <source>
        <dbReference type="PROSITE" id="PS50172"/>
    </source>
</evidence>
<feature type="transmembrane region" description="Helical" evidence="7">
    <location>
        <begin position="2831"/>
        <end position="2852"/>
    </location>
</feature>
<dbReference type="SUPFAM" id="SSF56091">
    <property type="entry name" value="DNA ligase/mRNA capping enzyme, catalytic domain"/>
    <property type="match status" value="1"/>
</dbReference>
<dbReference type="InterPro" id="IPR012309">
    <property type="entry name" value="DNA_ligase_ATP-dep_C"/>
</dbReference>
<dbReference type="Pfam" id="PF24919">
    <property type="entry name" value="Mug62"/>
    <property type="match status" value="1"/>
</dbReference>
<feature type="compositionally biased region" description="Polar residues" evidence="6">
    <location>
        <begin position="893"/>
        <end position="919"/>
    </location>
</feature>
<dbReference type="InterPro" id="IPR000977">
    <property type="entry name" value="DNA_ligase_ATP-dep"/>
</dbReference>
<dbReference type="PROSITE" id="PS50850">
    <property type="entry name" value="MFS"/>
    <property type="match status" value="1"/>
</dbReference>
<dbReference type="InterPro" id="IPR001357">
    <property type="entry name" value="BRCT_dom"/>
</dbReference>
<dbReference type="InterPro" id="IPR020846">
    <property type="entry name" value="MFS_dom"/>
</dbReference>
<dbReference type="Pfam" id="PF04679">
    <property type="entry name" value="DNA_ligase_A_C"/>
    <property type="match status" value="1"/>
</dbReference>
<dbReference type="InterPro" id="IPR012310">
    <property type="entry name" value="DNA_ligase_ATP-dep_cent"/>
</dbReference>
<evidence type="ECO:0000313" key="13">
    <source>
        <dbReference type="Proteomes" id="UP000605846"/>
    </source>
</evidence>
<dbReference type="Pfam" id="PF23024">
    <property type="entry name" value="AMP-dom_DIP2-like"/>
    <property type="match status" value="1"/>
</dbReference>
<dbReference type="SUPFAM" id="SSF103473">
    <property type="entry name" value="MFS general substrate transporter"/>
    <property type="match status" value="1"/>
</dbReference>
<dbReference type="InterPro" id="IPR056881">
    <property type="entry name" value="Mug62_dom"/>
</dbReference>
<dbReference type="Gene3D" id="2.40.50.140">
    <property type="entry name" value="Nucleic acid-binding proteins"/>
    <property type="match status" value="1"/>
</dbReference>
<keyword evidence="7" id="KW-1133">Transmembrane helix</keyword>
<dbReference type="InterPro" id="IPR016059">
    <property type="entry name" value="DNA_ligase_ATP-dep_CS"/>
</dbReference>
<dbReference type="Pfam" id="PF16589">
    <property type="entry name" value="BRCT_2"/>
    <property type="match status" value="1"/>
</dbReference>
<dbReference type="PROSITE" id="PS50160">
    <property type="entry name" value="DNA_LIGASE_A3"/>
    <property type="match status" value="1"/>
</dbReference>
<feature type="transmembrane region" description="Helical" evidence="7">
    <location>
        <begin position="2676"/>
        <end position="2696"/>
    </location>
</feature>
<keyword evidence="2" id="KW-0436">Ligase</keyword>
<dbReference type="CDD" id="cd07968">
    <property type="entry name" value="OBF_DNA_ligase_IV"/>
    <property type="match status" value="1"/>
</dbReference>
<dbReference type="InterPro" id="IPR036420">
    <property type="entry name" value="BRCT_dom_sf"/>
</dbReference>
<dbReference type="GO" id="GO:0005829">
    <property type="term" value="C:cytosol"/>
    <property type="evidence" value="ECO:0007669"/>
    <property type="project" value="TreeGrafter"/>
</dbReference>
<feature type="transmembrane region" description="Helical" evidence="7">
    <location>
        <begin position="2507"/>
        <end position="2529"/>
    </location>
</feature>
<protein>
    <recommendedName>
        <fullName evidence="14">DNA ligase</fullName>
    </recommendedName>
</protein>
<keyword evidence="7" id="KW-0472">Membrane</keyword>
<evidence type="ECO:0000256" key="7">
    <source>
        <dbReference type="SAM" id="Phobius"/>
    </source>
</evidence>
<comment type="similarity">
    <text evidence="5">Belongs to the ATP-dependent DNA ligase family.</text>
</comment>
<feature type="transmembrane region" description="Helical" evidence="7">
    <location>
        <begin position="2565"/>
        <end position="2585"/>
    </location>
</feature>
<feature type="transmembrane region" description="Helical" evidence="7">
    <location>
        <begin position="2597"/>
        <end position="2617"/>
    </location>
</feature>
<feature type="transmembrane region" description="Helical" evidence="7">
    <location>
        <begin position="2716"/>
        <end position="2733"/>
    </location>
</feature>
<keyword evidence="4" id="KW-0067">ATP-binding</keyword>
<comment type="caution">
    <text evidence="12">The sequence shown here is derived from an EMBL/GenBank/DDBJ whole genome shotgun (WGS) entry which is preliminary data.</text>
</comment>
<dbReference type="Pfam" id="PF11411">
    <property type="entry name" value="DNA_ligase_IV"/>
    <property type="match status" value="1"/>
</dbReference>
<dbReference type="GO" id="GO:0022857">
    <property type="term" value="F:transmembrane transporter activity"/>
    <property type="evidence" value="ECO:0007669"/>
    <property type="project" value="InterPro"/>
</dbReference>
<dbReference type="OrthoDB" id="69964at2759"/>
<evidence type="ECO:0000259" key="8">
    <source>
        <dbReference type="PROSITE" id="PS50160"/>
    </source>
</evidence>
<dbReference type="InterPro" id="IPR036259">
    <property type="entry name" value="MFS_trans_sf"/>
</dbReference>
<dbReference type="NCBIfam" id="TIGR00574">
    <property type="entry name" value="dnl1"/>
    <property type="match status" value="1"/>
</dbReference>
<dbReference type="SUPFAM" id="SSF50249">
    <property type="entry name" value="Nucleic acid-binding proteins"/>
    <property type="match status" value="1"/>
</dbReference>
<dbReference type="Gene3D" id="3.30.470.30">
    <property type="entry name" value="DNA ligase/mRNA capping enzyme"/>
    <property type="match status" value="2"/>
</dbReference>
<evidence type="ECO:0000256" key="4">
    <source>
        <dbReference type="ARBA" id="ARBA00022840"/>
    </source>
</evidence>
<evidence type="ECO:0000256" key="6">
    <source>
        <dbReference type="SAM" id="MobiDB-lite"/>
    </source>
</evidence>
<dbReference type="PROSITE" id="PS00333">
    <property type="entry name" value="DNA_LIGASE_A2"/>
    <property type="match status" value="1"/>
</dbReference>
<comment type="subcellular location">
    <subcellularLocation>
        <location evidence="1">Membrane</location>
        <topology evidence="1">Multi-pass membrane protein</topology>
    </subcellularLocation>
</comment>
<dbReference type="Gene3D" id="3.40.50.10190">
    <property type="entry name" value="BRCT domain"/>
    <property type="match status" value="2"/>
</dbReference>
<dbReference type="GO" id="GO:0005524">
    <property type="term" value="F:ATP binding"/>
    <property type="evidence" value="ECO:0007669"/>
    <property type="project" value="UniProtKB-KW"/>
</dbReference>
<proteinExistence type="inferred from homology"/>
<dbReference type="InterPro" id="IPR010506">
    <property type="entry name" value="DMAP1-bd"/>
</dbReference>
<feature type="transmembrane region" description="Helical" evidence="7">
    <location>
        <begin position="2629"/>
        <end position="2649"/>
    </location>
</feature>
<dbReference type="GO" id="GO:0003910">
    <property type="term" value="F:DNA ligase (ATP) activity"/>
    <property type="evidence" value="ECO:0007669"/>
    <property type="project" value="InterPro"/>
</dbReference>
<dbReference type="CDD" id="cd17352">
    <property type="entry name" value="MFS_MCT_SLC16"/>
    <property type="match status" value="1"/>
</dbReference>
<dbReference type="EMBL" id="JABAYA010000013">
    <property type="protein sequence ID" value="KAF7730847.1"/>
    <property type="molecule type" value="Genomic_DNA"/>
</dbReference>
<feature type="domain" description="ATP-dependent DNA ligase family profile" evidence="8">
    <location>
        <begin position="142"/>
        <end position="276"/>
    </location>
</feature>
<dbReference type="InterPro" id="IPR011701">
    <property type="entry name" value="MFS"/>
</dbReference>
<dbReference type="PROSITE" id="PS50172">
    <property type="entry name" value="BRCT"/>
    <property type="match status" value="1"/>
</dbReference>
<dbReference type="PROSITE" id="PS51912">
    <property type="entry name" value="DMAP1_BIND"/>
    <property type="match status" value="1"/>
</dbReference>
<dbReference type="InterPro" id="IPR025110">
    <property type="entry name" value="AMP-bd_C"/>
</dbReference>
<feature type="region of interest" description="Disordered" evidence="6">
    <location>
        <begin position="860"/>
        <end position="933"/>
    </location>
</feature>
<feature type="compositionally biased region" description="Polar residues" evidence="6">
    <location>
        <begin position="872"/>
        <end position="881"/>
    </location>
</feature>
<dbReference type="GO" id="GO:0006281">
    <property type="term" value="P:DNA repair"/>
    <property type="evidence" value="ECO:0007669"/>
    <property type="project" value="InterPro"/>
</dbReference>
<dbReference type="Gene3D" id="3.30.300.30">
    <property type="match status" value="2"/>
</dbReference>
<dbReference type="GO" id="GO:0016020">
    <property type="term" value="C:membrane"/>
    <property type="evidence" value="ECO:0007669"/>
    <property type="project" value="UniProtKB-SubCell"/>
</dbReference>
<dbReference type="SMART" id="SM01137">
    <property type="entry name" value="DMAP_binding"/>
    <property type="match status" value="1"/>
</dbReference>
<dbReference type="InterPro" id="IPR000873">
    <property type="entry name" value="AMP-dep_synth/lig_dom"/>
</dbReference>
<dbReference type="SMART" id="SM00292">
    <property type="entry name" value="BRCT"/>
    <property type="match status" value="1"/>
</dbReference>
<dbReference type="InterPro" id="IPR021536">
    <property type="entry name" value="DNA_ligase_IV_dom"/>
</dbReference>
<keyword evidence="3" id="KW-0547">Nucleotide-binding</keyword>
<feature type="domain" description="BRCT" evidence="9">
    <location>
        <begin position="445"/>
        <end position="533"/>
    </location>
</feature>
<dbReference type="Pfam" id="PF00501">
    <property type="entry name" value="AMP-binding"/>
    <property type="match status" value="2"/>
</dbReference>
<feature type="region of interest" description="Disordered" evidence="6">
    <location>
        <begin position="1037"/>
        <end position="1057"/>
    </location>
</feature>
<dbReference type="InterPro" id="IPR045851">
    <property type="entry name" value="AMP-bd_C_sf"/>
</dbReference>
<dbReference type="Gene3D" id="3.40.50.12780">
    <property type="entry name" value="N-terminal domain of ligase-like"/>
    <property type="match status" value="2"/>
</dbReference>
<organism evidence="12 13">
    <name type="scientific">Apophysomyces ossiformis</name>
    <dbReference type="NCBI Taxonomy" id="679940"/>
    <lineage>
        <taxon>Eukaryota</taxon>
        <taxon>Fungi</taxon>
        <taxon>Fungi incertae sedis</taxon>
        <taxon>Mucoromycota</taxon>
        <taxon>Mucoromycotina</taxon>
        <taxon>Mucoromycetes</taxon>
        <taxon>Mucorales</taxon>
        <taxon>Mucorineae</taxon>
        <taxon>Mucoraceae</taxon>
        <taxon>Apophysomyces</taxon>
    </lineage>
</organism>
<gene>
    <name evidence="12" type="ORF">EC973_001365</name>
</gene>
<dbReference type="InterPro" id="IPR012340">
    <property type="entry name" value="NA-bd_OB-fold"/>
</dbReference>
<evidence type="ECO:0008006" key="14">
    <source>
        <dbReference type="Google" id="ProtNLM"/>
    </source>
</evidence>
<feature type="domain" description="DMAP1-binding" evidence="11">
    <location>
        <begin position="732"/>
        <end position="837"/>
    </location>
</feature>